<gene>
    <name evidence="7" type="ORF">RIF29_41127</name>
</gene>
<feature type="compositionally biased region" description="Polar residues" evidence="5">
    <location>
        <begin position="1105"/>
        <end position="1124"/>
    </location>
</feature>
<evidence type="ECO:0000256" key="3">
    <source>
        <dbReference type="ARBA" id="ARBA00022664"/>
    </source>
</evidence>
<feature type="compositionally biased region" description="Basic and acidic residues" evidence="5">
    <location>
        <begin position="536"/>
        <end position="545"/>
    </location>
</feature>
<dbReference type="InterPro" id="IPR007854">
    <property type="entry name" value="Fip1_dom"/>
</dbReference>
<evidence type="ECO:0000313" key="7">
    <source>
        <dbReference type="EMBL" id="KAK7246265.1"/>
    </source>
</evidence>
<dbReference type="AlphaFoldDB" id="A0AAN9E9X4"/>
<name>A0AAN9E9X4_CROPI</name>
<comment type="subcellular location">
    <subcellularLocation>
        <location evidence="1">Nucleus</location>
    </subcellularLocation>
</comment>
<evidence type="ECO:0000256" key="1">
    <source>
        <dbReference type="ARBA" id="ARBA00004123"/>
    </source>
</evidence>
<feature type="compositionally biased region" description="Basic residues" evidence="5">
    <location>
        <begin position="1178"/>
        <end position="1189"/>
    </location>
</feature>
<evidence type="ECO:0000256" key="4">
    <source>
        <dbReference type="ARBA" id="ARBA00023242"/>
    </source>
</evidence>
<dbReference type="InterPro" id="IPR044976">
    <property type="entry name" value="FIPS5/FIPS3-like"/>
</dbReference>
<comment type="similarity">
    <text evidence="2">Belongs to the FIP1 family.</text>
</comment>
<keyword evidence="4" id="KW-0539">Nucleus</keyword>
<dbReference type="EMBL" id="JAYWIO010000008">
    <property type="protein sequence ID" value="KAK7246265.1"/>
    <property type="molecule type" value="Genomic_DNA"/>
</dbReference>
<feature type="domain" description="Pre-mRNA polyadenylation factor Fip1" evidence="6">
    <location>
        <begin position="278"/>
        <end position="319"/>
    </location>
</feature>
<feature type="region of interest" description="Disordered" evidence="5">
    <location>
        <begin position="1057"/>
        <end position="1128"/>
    </location>
</feature>
<dbReference type="GO" id="GO:0005634">
    <property type="term" value="C:nucleus"/>
    <property type="evidence" value="ECO:0007669"/>
    <property type="project" value="UniProtKB-SubCell"/>
</dbReference>
<dbReference type="PANTHER" id="PTHR36884:SF4">
    <property type="entry name" value="FIP1[III]-LIKE PROTEIN"/>
    <property type="match status" value="1"/>
</dbReference>
<dbReference type="Proteomes" id="UP001372338">
    <property type="component" value="Unassembled WGS sequence"/>
</dbReference>
<sequence length="1189" mass="136297">MYWKKTNVLFEGKIVFINEHWDGKAQNFSVMDEWLFGGFSHSTQSSLHFCTLPKHTHSLTMEAAAAPFEDDDFGELYADIQLPYPTLDFPNQPQPQPQPEEEQPQQPQPNTNSPNLNHNAHHSLSSEPKDDCAMSDSDDDLKIVLNDDDDDGDCAHFHVAAGNGGHDDEDADGGDHRSPDCDELVIKNNELKGGCGARFSHHKYMRTQGGSMFGNNMRANKSMEMASYISSLHKSRWNGDAYHALNSCHVNRMYSAGNPMVAQCGFGSFLPWHWNIFDVNIDTLEAKPWRFPGADITDYFNFDFNENTWNLYRASLEQLWRTSVQTGSPVDGSMKLNQETTREQIDQVVSGSVVCPPSDCELPKGRAILVEDSMVERQPSMDVKRPRSRDSDVIIQIKVLESSDDCSGSGNSTVMDASLEGESAVGNNRNILNSSSGHDDVLSEVQLEDVKKSEDSSVLERSGLIPGVEENKHQDQVDQLSEDAQVLEAEIKVEKGIGVGTCSADPCWIESELSLGDQELSLTSCTDSDSEATENSVHDDNEKGHSPLRRKSVNSITDLKESLPLYSKNSKIDSFNRRPVNVAYCSRNRGPLRKEWRHESGRRNPGSNLNRHVENGMCGARDLPLLGHQFDHLDRSQERLLDFGSRKRRDVSYNRETKQSCYYDGERFVDDLVQTVRTEYSYWEDRESFHKNTNRYDRRNVAERNYFFEPRSPTEYSEDRERGCYHADWEYSADDLSPHYYRESRQFVPKHSSFPAMVRDSQRRRTNDKSHFGNRNYNDDFDEYEFDFLTKSYLMSTSAAEREMDYLDNKHEEQFPHIDRDWKRSDRMGRHHDKSPLVLDNLYGKMEDKCSKYAHHKTPNYRFYSQFSKDSDRNCVHDTRVNKNFGDFRRHGHATENRGSDWPYGYADVTEDEDFITSPEEEYQFYRSLPEALHFTEDETIYRHHETHAVSLRTALQINDRKMRHHHLNMPMRGSENCLKGSTKMMCRGKWGQAVQRCKKSVDFVNGEGKSHARSSGVLCNGRLGNVGQVIAKKRKAIVSFDESHKKVIKYDTSKSEYNHGDKKRVQTLPDAKQEEDLDIEEGQIVTEEPHTKASVSRRDVSEGAKTTDSAKSRMSLNDSNSAKSIGGYDSQRILDSLAKMEKRRERFKQPITMKSEAEESLKLNNDSIIDTGEIKQHRPARKRRWIGS</sequence>
<organism evidence="7 8">
    <name type="scientific">Crotalaria pallida</name>
    <name type="common">Smooth rattlebox</name>
    <name type="synonym">Crotalaria striata</name>
    <dbReference type="NCBI Taxonomy" id="3830"/>
    <lineage>
        <taxon>Eukaryota</taxon>
        <taxon>Viridiplantae</taxon>
        <taxon>Streptophyta</taxon>
        <taxon>Embryophyta</taxon>
        <taxon>Tracheophyta</taxon>
        <taxon>Spermatophyta</taxon>
        <taxon>Magnoliopsida</taxon>
        <taxon>eudicotyledons</taxon>
        <taxon>Gunneridae</taxon>
        <taxon>Pentapetalae</taxon>
        <taxon>rosids</taxon>
        <taxon>fabids</taxon>
        <taxon>Fabales</taxon>
        <taxon>Fabaceae</taxon>
        <taxon>Papilionoideae</taxon>
        <taxon>50 kb inversion clade</taxon>
        <taxon>genistoids sensu lato</taxon>
        <taxon>core genistoids</taxon>
        <taxon>Crotalarieae</taxon>
        <taxon>Crotalaria</taxon>
    </lineage>
</organism>
<proteinExistence type="inferred from homology"/>
<keyword evidence="8" id="KW-1185">Reference proteome</keyword>
<comment type="caution">
    <text evidence="7">The sequence shown here is derived from an EMBL/GenBank/DDBJ whole genome shotgun (WGS) entry which is preliminary data.</text>
</comment>
<feature type="compositionally biased region" description="Polar residues" evidence="5">
    <location>
        <begin position="111"/>
        <end position="126"/>
    </location>
</feature>
<evidence type="ECO:0000313" key="8">
    <source>
        <dbReference type="Proteomes" id="UP001372338"/>
    </source>
</evidence>
<feature type="compositionally biased region" description="Basic and acidic residues" evidence="5">
    <location>
        <begin position="1088"/>
        <end position="1103"/>
    </location>
</feature>
<dbReference type="PANTHER" id="PTHR36884">
    <property type="entry name" value="FIP1[III]-LIKE PROTEIN"/>
    <property type="match status" value="1"/>
</dbReference>
<dbReference type="Pfam" id="PF05182">
    <property type="entry name" value="Fip1"/>
    <property type="match status" value="1"/>
</dbReference>
<feature type="region of interest" description="Disordered" evidence="5">
    <location>
        <begin position="84"/>
        <end position="137"/>
    </location>
</feature>
<feature type="region of interest" description="Disordered" evidence="5">
    <location>
        <begin position="525"/>
        <end position="551"/>
    </location>
</feature>
<feature type="region of interest" description="Disordered" evidence="5">
    <location>
        <begin position="453"/>
        <end position="476"/>
    </location>
</feature>
<dbReference type="GO" id="GO:0006397">
    <property type="term" value="P:mRNA processing"/>
    <property type="evidence" value="ECO:0007669"/>
    <property type="project" value="UniProtKB-KW"/>
</dbReference>
<keyword evidence="3" id="KW-0507">mRNA processing</keyword>
<reference evidence="7 8" key="1">
    <citation type="submission" date="2024-01" db="EMBL/GenBank/DDBJ databases">
        <title>The genomes of 5 underutilized Papilionoideae crops provide insights into root nodulation and disease resistanc.</title>
        <authorList>
            <person name="Yuan L."/>
        </authorList>
    </citation>
    <scope>NUCLEOTIDE SEQUENCE [LARGE SCALE GENOMIC DNA]</scope>
    <source>
        <strain evidence="7">ZHUSHIDOU_FW_LH</strain>
        <tissue evidence="7">Leaf</tissue>
    </source>
</reference>
<evidence type="ECO:0000256" key="2">
    <source>
        <dbReference type="ARBA" id="ARBA00007459"/>
    </source>
</evidence>
<protein>
    <recommendedName>
        <fullName evidence="6">Pre-mRNA polyadenylation factor Fip1 domain-containing protein</fullName>
    </recommendedName>
</protein>
<feature type="region of interest" description="Disordered" evidence="5">
    <location>
        <begin position="1147"/>
        <end position="1189"/>
    </location>
</feature>
<evidence type="ECO:0000256" key="5">
    <source>
        <dbReference type="SAM" id="MobiDB-lite"/>
    </source>
</evidence>
<evidence type="ECO:0000259" key="6">
    <source>
        <dbReference type="Pfam" id="PF05182"/>
    </source>
</evidence>
<accession>A0AAN9E9X4</accession>